<gene>
    <name evidence="7" type="ORF">UFOPK3610_01863</name>
</gene>
<dbReference type="SUPFAM" id="SSF47741">
    <property type="entry name" value="CO dehydrogenase ISP C-domain like"/>
    <property type="match status" value="1"/>
</dbReference>
<evidence type="ECO:0000256" key="3">
    <source>
        <dbReference type="ARBA" id="ARBA00023002"/>
    </source>
</evidence>
<dbReference type="GO" id="GO:0016491">
    <property type="term" value="F:oxidoreductase activity"/>
    <property type="evidence" value="ECO:0007669"/>
    <property type="project" value="UniProtKB-KW"/>
</dbReference>
<dbReference type="Gene3D" id="3.10.20.30">
    <property type="match status" value="1"/>
</dbReference>
<reference evidence="7" key="1">
    <citation type="submission" date="2020-05" db="EMBL/GenBank/DDBJ databases">
        <authorList>
            <person name="Chiriac C."/>
            <person name="Salcher M."/>
            <person name="Ghai R."/>
            <person name="Kavagutti S V."/>
        </authorList>
    </citation>
    <scope>NUCLEOTIDE SEQUENCE</scope>
</reference>
<feature type="domain" description="2Fe-2S ferredoxin-type" evidence="6">
    <location>
        <begin position="1"/>
        <end position="74"/>
    </location>
</feature>
<dbReference type="PROSITE" id="PS00197">
    <property type="entry name" value="2FE2S_FER_1"/>
    <property type="match status" value="1"/>
</dbReference>
<dbReference type="Gene3D" id="1.10.150.120">
    <property type="entry name" value="[2Fe-2S]-binding domain"/>
    <property type="match status" value="1"/>
</dbReference>
<dbReference type="InterPro" id="IPR002888">
    <property type="entry name" value="2Fe-2S-bd"/>
</dbReference>
<keyword evidence="5" id="KW-0411">Iron-sulfur</keyword>
<dbReference type="GO" id="GO:0046872">
    <property type="term" value="F:metal ion binding"/>
    <property type="evidence" value="ECO:0007669"/>
    <property type="project" value="UniProtKB-KW"/>
</dbReference>
<evidence type="ECO:0000259" key="6">
    <source>
        <dbReference type="PROSITE" id="PS51085"/>
    </source>
</evidence>
<keyword evidence="3" id="KW-0560">Oxidoreductase</keyword>
<dbReference type="EMBL" id="CAFBMR010000125">
    <property type="protein sequence ID" value="CAB4929547.1"/>
    <property type="molecule type" value="Genomic_DNA"/>
</dbReference>
<dbReference type="InterPro" id="IPR012675">
    <property type="entry name" value="Beta-grasp_dom_sf"/>
</dbReference>
<keyword evidence="1" id="KW-0001">2Fe-2S</keyword>
<dbReference type="InterPro" id="IPR036884">
    <property type="entry name" value="2Fe-2S-bd_dom_sf"/>
</dbReference>
<dbReference type="AlphaFoldDB" id="A0A6J7IHC2"/>
<evidence type="ECO:0000313" key="7">
    <source>
        <dbReference type="EMBL" id="CAB4929547.1"/>
    </source>
</evidence>
<dbReference type="SUPFAM" id="SSF54292">
    <property type="entry name" value="2Fe-2S ferredoxin-like"/>
    <property type="match status" value="1"/>
</dbReference>
<dbReference type="Pfam" id="PF00111">
    <property type="entry name" value="Fer2"/>
    <property type="match status" value="1"/>
</dbReference>
<proteinExistence type="predicted"/>
<accession>A0A6J7IHC2</accession>
<evidence type="ECO:0000256" key="5">
    <source>
        <dbReference type="ARBA" id="ARBA00023014"/>
    </source>
</evidence>
<dbReference type="InterPro" id="IPR036010">
    <property type="entry name" value="2Fe-2S_ferredoxin-like_sf"/>
</dbReference>
<keyword evidence="4" id="KW-0408">Iron</keyword>
<evidence type="ECO:0000256" key="4">
    <source>
        <dbReference type="ARBA" id="ARBA00023004"/>
    </source>
</evidence>
<dbReference type="InterPro" id="IPR001041">
    <property type="entry name" value="2Fe-2S_ferredoxin-type"/>
</dbReference>
<dbReference type="Pfam" id="PF01799">
    <property type="entry name" value="Fer2_2"/>
    <property type="match status" value="1"/>
</dbReference>
<dbReference type="PANTHER" id="PTHR44379:SF5">
    <property type="entry name" value="OXIDOREDUCTASE WITH IRON-SULFUR SUBUNIT"/>
    <property type="match status" value="1"/>
</dbReference>
<dbReference type="InterPro" id="IPR006058">
    <property type="entry name" value="2Fe2S_fd_BS"/>
</dbReference>
<evidence type="ECO:0000256" key="2">
    <source>
        <dbReference type="ARBA" id="ARBA00022723"/>
    </source>
</evidence>
<sequence>MRVNDQEPIDEGLLSADLRLLDYLRDQCGLVGTKEACGRGECGACTVLIDGKAVLSCITLASRVQGHVETIEGVAGESAELREAFARHGAFQCGFCTPGQIVRATAILRGGCPETDHELRKAMNGNVCRCTGYNGIIAAIREVAE</sequence>
<protein>
    <submittedName>
        <fullName evidence="7">Unannotated protein</fullName>
    </submittedName>
</protein>
<dbReference type="InterPro" id="IPR051452">
    <property type="entry name" value="Diverse_Oxidoreductases"/>
</dbReference>
<name>A0A6J7IHC2_9ZZZZ</name>
<dbReference type="PANTHER" id="PTHR44379">
    <property type="entry name" value="OXIDOREDUCTASE WITH IRON-SULFUR SUBUNIT"/>
    <property type="match status" value="1"/>
</dbReference>
<dbReference type="PROSITE" id="PS51085">
    <property type="entry name" value="2FE2S_FER_2"/>
    <property type="match status" value="1"/>
</dbReference>
<keyword evidence="2" id="KW-0479">Metal-binding</keyword>
<organism evidence="7">
    <name type="scientific">freshwater metagenome</name>
    <dbReference type="NCBI Taxonomy" id="449393"/>
    <lineage>
        <taxon>unclassified sequences</taxon>
        <taxon>metagenomes</taxon>
        <taxon>ecological metagenomes</taxon>
    </lineage>
</organism>
<evidence type="ECO:0000256" key="1">
    <source>
        <dbReference type="ARBA" id="ARBA00022714"/>
    </source>
</evidence>
<dbReference type="GO" id="GO:0051537">
    <property type="term" value="F:2 iron, 2 sulfur cluster binding"/>
    <property type="evidence" value="ECO:0007669"/>
    <property type="project" value="UniProtKB-KW"/>
</dbReference>